<dbReference type="PANTHER" id="PTHR33569">
    <property type="entry name" value="UREASE"/>
    <property type="match status" value="1"/>
</dbReference>
<gene>
    <name evidence="3" type="primary">ureB</name>
    <name evidence="3" type="ORF">OTJ99_002316</name>
</gene>
<proteinExistence type="predicted"/>
<dbReference type="SUPFAM" id="SSF51278">
    <property type="entry name" value="Urease, beta-subunit"/>
    <property type="match status" value="1"/>
</dbReference>
<evidence type="ECO:0000313" key="3">
    <source>
        <dbReference type="EMBL" id="WAM31441.1"/>
    </source>
</evidence>
<dbReference type="Pfam" id="PF00699">
    <property type="entry name" value="Urease_beta"/>
    <property type="match status" value="1"/>
</dbReference>
<dbReference type="InterPro" id="IPR002019">
    <property type="entry name" value="Urease_beta-like"/>
</dbReference>
<accession>A0ABY7BK83</accession>
<dbReference type="EC" id="3.5.1.5" evidence="3"/>
<dbReference type="InterPro" id="IPR036461">
    <property type="entry name" value="Urease_betasu_sf"/>
</dbReference>
<dbReference type="PANTHER" id="PTHR33569:SF1">
    <property type="entry name" value="UREASE"/>
    <property type="match status" value="1"/>
</dbReference>
<evidence type="ECO:0000256" key="2">
    <source>
        <dbReference type="ARBA" id="ARBA00047778"/>
    </source>
</evidence>
<dbReference type="InterPro" id="IPR050069">
    <property type="entry name" value="Urease_subunit"/>
</dbReference>
<keyword evidence="4" id="KW-1185">Reference proteome</keyword>
<name>A0ABY7BK83_9FIRM</name>
<dbReference type="CDD" id="cd00407">
    <property type="entry name" value="Urease_beta"/>
    <property type="match status" value="1"/>
</dbReference>
<reference evidence="3" key="1">
    <citation type="submission" date="2022-12" db="EMBL/GenBank/DDBJ databases">
        <authorList>
            <person name="Bing R.G."/>
            <person name="Willard D.J."/>
            <person name="Manesh M.J.H."/>
            <person name="Laemthong T."/>
            <person name="Crosby J.R."/>
            <person name="Kelly R.M."/>
        </authorList>
    </citation>
    <scope>NUCLEOTIDE SEQUENCE</scope>
    <source>
        <strain evidence="3">DSM 8991</strain>
    </source>
</reference>
<dbReference type="RefSeq" id="WP_045166131.1">
    <property type="nucleotide sequence ID" value="NZ_CP113864.1"/>
</dbReference>
<evidence type="ECO:0000313" key="4">
    <source>
        <dbReference type="Proteomes" id="UP001164745"/>
    </source>
</evidence>
<organism evidence="3 4">
    <name type="scientific">Caldicellulosiruptor naganoensis</name>
    <dbReference type="NCBI Taxonomy" id="29324"/>
    <lineage>
        <taxon>Bacteria</taxon>
        <taxon>Bacillati</taxon>
        <taxon>Bacillota</taxon>
        <taxon>Bacillota incertae sedis</taxon>
        <taxon>Caldicellulosiruptorales</taxon>
        <taxon>Caldicellulosiruptoraceae</taxon>
        <taxon>Caldicellulosiruptor</taxon>
    </lineage>
</organism>
<dbReference type="EMBL" id="CP113864">
    <property type="protein sequence ID" value="WAM31441.1"/>
    <property type="molecule type" value="Genomic_DNA"/>
</dbReference>
<evidence type="ECO:0000256" key="1">
    <source>
        <dbReference type="ARBA" id="ARBA00022801"/>
    </source>
</evidence>
<sequence length="103" mass="11729">MRPGEIIVKKGEDIVLNASKEITRIKVKNVSEKNIQVGSHYHFFEVNEALVFDRKKAIGKRLNIPAGTTVLFKAQSEIEVELVDYGGLKRIDGFRRKNFIEAQ</sequence>
<dbReference type="NCBIfam" id="TIGR00192">
    <property type="entry name" value="urease_beta"/>
    <property type="match status" value="1"/>
</dbReference>
<protein>
    <submittedName>
        <fullName evidence="3">Urease subunit beta</fullName>
        <ecNumber evidence="3">3.5.1.5</ecNumber>
    </submittedName>
</protein>
<dbReference type="Gene3D" id="2.10.150.10">
    <property type="entry name" value="Urease, beta subunit"/>
    <property type="match status" value="1"/>
</dbReference>
<keyword evidence="1 3" id="KW-0378">Hydrolase</keyword>
<comment type="catalytic activity">
    <reaction evidence="2">
        <text>urea + 2 H2O + H(+) = hydrogencarbonate + 2 NH4(+)</text>
        <dbReference type="Rhea" id="RHEA:20557"/>
        <dbReference type="ChEBI" id="CHEBI:15377"/>
        <dbReference type="ChEBI" id="CHEBI:15378"/>
        <dbReference type="ChEBI" id="CHEBI:16199"/>
        <dbReference type="ChEBI" id="CHEBI:17544"/>
        <dbReference type="ChEBI" id="CHEBI:28938"/>
        <dbReference type="EC" id="3.5.1.5"/>
    </reaction>
</comment>
<dbReference type="Proteomes" id="UP001164745">
    <property type="component" value="Chromosome"/>
</dbReference>
<dbReference type="GO" id="GO:0009039">
    <property type="term" value="F:urease activity"/>
    <property type="evidence" value="ECO:0007669"/>
    <property type="project" value="UniProtKB-EC"/>
</dbReference>